<reference evidence="6" key="1">
    <citation type="submission" date="2022-03" db="EMBL/GenBank/DDBJ databases">
        <authorList>
            <person name="Martin C."/>
        </authorList>
    </citation>
    <scope>NUCLEOTIDE SEQUENCE</scope>
</reference>
<protein>
    <recommendedName>
        <fullName evidence="4">MORN repeat-containing protein 3</fullName>
    </recommendedName>
</protein>
<proteinExistence type="predicted"/>
<dbReference type="InterPro" id="IPR003409">
    <property type="entry name" value="MORN"/>
</dbReference>
<dbReference type="SUPFAM" id="SSF82185">
    <property type="entry name" value="Histone H3 K4-specific methyltransferase SET7/9 N-terminal domain"/>
    <property type="match status" value="2"/>
</dbReference>
<keyword evidence="7" id="KW-1185">Reference proteome</keyword>
<comment type="function">
    <text evidence="5">Assembles a suppression complex (suppresome) by tethering SIRT1 and MDM2 to regulate composite modifications of p53/TP53. Confers both deacetylation-mediated functional inactivation, by SIRT1, and ubiquitination-dependent degradation, by MDM2, of p53/TP53, promoting a proliferative and cell survival behaviors. May play a role in the regulation of spermatogenesis.</text>
</comment>
<evidence type="ECO:0000256" key="4">
    <source>
        <dbReference type="ARBA" id="ARBA00039854"/>
    </source>
</evidence>
<dbReference type="GO" id="GO:0001669">
    <property type="term" value="C:acrosomal vesicle"/>
    <property type="evidence" value="ECO:0007669"/>
    <property type="project" value="UniProtKB-SubCell"/>
</dbReference>
<evidence type="ECO:0000256" key="5">
    <source>
        <dbReference type="ARBA" id="ARBA00045851"/>
    </source>
</evidence>
<name>A0A8J1TJ54_OWEFU</name>
<keyword evidence="2" id="KW-0677">Repeat</keyword>
<evidence type="ECO:0000256" key="3">
    <source>
        <dbReference type="ARBA" id="ARBA00023329"/>
    </source>
</evidence>
<evidence type="ECO:0000313" key="7">
    <source>
        <dbReference type="Proteomes" id="UP000749559"/>
    </source>
</evidence>
<evidence type="ECO:0000256" key="1">
    <source>
        <dbReference type="ARBA" id="ARBA00004218"/>
    </source>
</evidence>
<dbReference type="InterPro" id="IPR052472">
    <property type="entry name" value="MORN3"/>
</dbReference>
<organism evidence="6 7">
    <name type="scientific">Owenia fusiformis</name>
    <name type="common">Polychaete worm</name>
    <dbReference type="NCBI Taxonomy" id="6347"/>
    <lineage>
        <taxon>Eukaryota</taxon>
        <taxon>Metazoa</taxon>
        <taxon>Spiralia</taxon>
        <taxon>Lophotrochozoa</taxon>
        <taxon>Annelida</taxon>
        <taxon>Polychaeta</taxon>
        <taxon>Sedentaria</taxon>
        <taxon>Canalipalpata</taxon>
        <taxon>Sabellida</taxon>
        <taxon>Oweniida</taxon>
        <taxon>Oweniidae</taxon>
        <taxon>Owenia</taxon>
    </lineage>
</organism>
<comment type="caution">
    <text evidence="6">The sequence shown here is derived from an EMBL/GenBank/DDBJ whole genome shotgun (WGS) entry which is preliminary data.</text>
</comment>
<comment type="subcellular location">
    <subcellularLocation>
        <location evidence="1">Cytoplasmic vesicle</location>
        <location evidence="1">Secretory vesicle</location>
        <location evidence="1">Acrosome</location>
    </subcellularLocation>
</comment>
<dbReference type="PANTHER" id="PTHR46511">
    <property type="entry name" value="MORN REPEAT-CONTAINING PROTEIN 3"/>
    <property type="match status" value="1"/>
</dbReference>
<dbReference type="PANTHER" id="PTHR46511:SF1">
    <property type="entry name" value="MORN REPEAT-CONTAINING PROTEIN 3"/>
    <property type="match status" value="1"/>
</dbReference>
<dbReference type="AlphaFoldDB" id="A0A8J1TJ54"/>
<dbReference type="OrthoDB" id="270720at2759"/>
<dbReference type="Pfam" id="PF02493">
    <property type="entry name" value="MORN"/>
    <property type="match status" value="6"/>
</dbReference>
<dbReference type="Gene3D" id="2.20.110.10">
    <property type="entry name" value="Histone H3 K4-specific methyltransferase SET7/9 N-terminal domain"/>
    <property type="match status" value="3"/>
</dbReference>
<dbReference type="Proteomes" id="UP000749559">
    <property type="component" value="Unassembled WGS sequence"/>
</dbReference>
<keyword evidence="3" id="KW-0968">Cytoplasmic vesicle</keyword>
<evidence type="ECO:0000256" key="2">
    <source>
        <dbReference type="ARBA" id="ARBA00022737"/>
    </source>
</evidence>
<dbReference type="EMBL" id="CAIIXF020000012">
    <property type="protein sequence ID" value="CAH1800944.1"/>
    <property type="molecule type" value="Genomic_DNA"/>
</dbReference>
<evidence type="ECO:0000313" key="6">
    <source>
        <dbReference type="EMBL" id="CAH1800944.1"/>
    </source>
</evidence>
<dbReference type="SMART" id="SM00698">
    <property type="entry name" value="MORN"/>
    <property type="match status" value="6"/>
</dbReference>
<gene>
    <name evidence="6" type="ORF">OFUS_LOCUS24777</name>
</gene>
<sequence>MPHLKDHKQKQPLWKDWDYKAQKKGIRSTVYSVNKDEYTGEWLDNKKHGKGTYRWKDTGAIYDGDWAEGKRCGFGTYSLPDKQHGGFQKQYSGGWKNDKRHGYGTHFYSEDEYYEGEFYADKRSGWGRMYYADGTIYEGEWYDDQRNGQGMLRLATENRYEGSWKNDKKNGPGKFFYLDKGQIYEGVWVDDIPKCGEMKDFGREGAPEPTQYPIPEVKLLNPESVVASAENQFLQEQD</sequence>
<accession>A0A8J1TJ54</accession>